<feature type="domain" description="Acyl-CoA dehydrogenase C-terminal" evidence="5">
    <location>
        <begin position="239"/>
        <end position="369"/>
    </location>
</feature>
<dbReference type="GO" id="GO:0005737">
    <property type="term" value="C:cytoplasm"/>
    <property type="evidence" value="ECO:0007669"/>
    <property type="project" value="TreeGrafter"/>
</dbReference>
<dbReference type="PIRSF" id="PIRSF016578">
    <property type="entry name" value="HsaA"/>
    <property type="match status" value="1"/>
</dbReference>
<dbReference type="EMBL" id="CP015098">
    <property type="protein sequence ID" value="AMW13426.1"/>
    <property type="molecule type" value="Genomic_DNA"/>
</dbReference>
<evidence type="ECO:0000259" key="4">
    <source>
        <dbReference type="Pfam" id="PF02771"/>
    </source>
</evidence>
<evidence type="ECO:0000259" key="5">
    <source>
        <dbReference type="Pfam" id="PF08028"/>
    </source>
</evidence>
<gene>
    <name evidence="6" type="ORF">A4E84_30365</name>
</gene>
<dbReference type="InterPro" id="IPR037069">
    <property type="entry name" value="AcylCoA_DH/ox_N_sf"/>
</dbReference>
<comment type="similarity">
    <text evidence="2">Belongs to the HpaH/HsaA monooxygenase family.</text>
</comment>
<dbReference type="Pfam" id="PF02771">
    <property type="entry name" value="Acyl-CoA_dh_N"/>
    <property type="match status" value="1"/>
</dbReference>
<protein>
    <submittedName>
        <fullName evidence="6">Acyl-CoA dehydrogenase</fullName>
    </submittedName>
</protein>
<dbReference type="GO" id="GO:0033539">
    <property type="term" value="P:fatty acid beta-oxidation using acyl-CoA dehydrogenase"/>
    <property type="evidence" value="ECO:0007669"/>
    <property type="project" value="TreeGrafter"/>
</dbReference>
<dbReference type="SUPFAM" id="SSF47203">
    <property type="entry name" value="Acyl-CoA dehydrogenase C-terminal domain-like"/>
    <property type="match status" value="1"/>
</dbReference>
<dbReference type="InterPro" id="IPR013107">
    <property type="entry name" value="Acyl-CoA_DH_C"/>
</dbReference>
<dbReference type="PANTHER" id="PTHR48083">
    <property type="entry name" value="MEDIUM-CHAIN SPECIFIC ACYL-COA DEHYDROGENASE, MITOCHONDRIAL-RELATED"/>
    <property type="match status" value="1"/>
</dbReference>
<evidence type="ECO:0000313" key="7">
    <source>
        <dbReference type="Proteomes" id="UP000076096"/>
    </source>
</evidence>
<dbReference type="RefSeq" id="WP_062929589.1">
    <property type="nucleotide sequence ID" value="NZ_CP015098.1"/>
</dbReference>
<evidence type="ECO:0000256" key="2">
    <source>
        <dbReference type="ARBA" id="ARBA00049661"/>
    </source>
</evidence>
<proteinExistence type="inferred from homology"/>
<name>A0A143C7K1_9ACTN</name>
<evidence type="ECO:0000256" key="1">
    <source>
        <dbReference type="ARBA" id="ARBA00023002"/>
    </source>
</evidence>
<dbReference type="InterPro" id="IPR009100">
    <property type="entry name" value="AcylCoA_DH/oxidase_NM_dom_sf"/>
</dbReference>
<dbReference type="InterPro" id="IPR050741">
    <property type="entry name" value="Acyl-CoA_dehydrogenase"/>
</dbReference>
<keyword evidence="1" id="KW-0560">Oxidoreductase</keyword>
<sequence>MATNDDLAAVLEAVDSIVPTLRENGRAAEDRGWLLDESIELLEKAGVFRMAVPRRFGGLDLPLADQARVITEIGRGCPAAAWVTMVWVTSTWTATLYPDRAQEEVFASGSVKISSAFAPTGVAVPTEGGYLLNGTWKFNTGCKGADWDFTAAMVRNPDGTEGEIMALVPMSDLKIVDDWDVSAGAATGSATAVAEDVFVPAHHAVSFEEVMVSATGDRSNTGATGRNYGLLSFVMAECAAVFIGIARGAYELFLERLPGRGITYTDWTDQKLHPLTQIQVATAANKIDAAEALSARWLTLLQERADAGEQPTDEEKAIVRGQTGFAAQLAKEAVEILHNASGGSVIRRDVHLQRFHRDIQGFSLHALANADVNLELQGRVLVGLEPGTVFL</sequence>
<reference evidence="7" key="1">
    <citation type="submission" date="2016-04" db="EMBL/GenBank/DDBJ databases">
        <authorList>
            <person name="Zhang B."/>
        </authorList>
    </citation>
    <scope>NUCLEOTIDE SEQUENCE [LARGE SCALE GENOMIC DNA]</scope>
    <source>
        <strain evidence="7">S10</strain>
    </source>
</reference>
<dbReference type="Proteomes" id="UP000076096">
    <property type="component" value="Chromosome"/>
</dbReference>
<keyword evidence="7" id="KW-1185">Reference proteome</keyword>
<dbReference type="STRING" id="1783515.A4E84_30365"/>
<dbReference type="InterPro" id="IPR036250">
    <property type="entry name" value="AcylCo_DH-like_C"/>
</dbReference>
<organism evidence="6 7">
    <name type="scientific">Streptomyces qaidamensis</name>
    <dbReference type="NCBI Taxonomy" id="1783515"/>
    <lineage>
        <taxon>Bacteria</taxon>
        <taxon>Bacillati</taxon>
        <taxon>Actinomycetota</taxon>
        <taxon>Actinomycetes</taxon>
        <taxon>Kitasatosporales</taxon>
        <taxon>Streptomycetaceae</taxon>
        <taxon>Streptomyces</taxon>
        <taxon>Streptomyces aurantiacus group</taxon>
    </lineage>
</organism>
<dbReference type="KEGG" id="stsi:A4E84_30365"/>
<dbReference type="Gene3D" id="2.40.110.10">
    <property type="entry name" value="Butyryl-CoA Dehydrogenase, subunit A, domain 2"/>
    <property type="match status" value="1"/>
</dbReference>
<accession>A0A143C7K1</accession>
<dbReference type="InterPro" id="IPR013786">
    <property type="entry name" value="AcylCoA_DH/ox_N"/>
</dbReference>
<evidence type="ECO:0000256" key="3">
    <source>
        <dbReference type="SAM" id="Phobius"/>
    </source>
</evidence>
<dbReference type="Gene3D" id="1.10.540.10">
    <property type="entry name" value="Acyl-CoA dehydrogenase/oxidase, N-terminal domain"/>
    <property type="match status" value="1"/>
</dbReference>
<keyword evidence="3" id="KW-0812">Transmembrane</keyword>
<dbReference type="AlphaFoldDB" id="A0A143C7K1"/>
<dbReference type="PANTHER" id="PTHR48083:SF19">
    <property type="entry name" value="FLAVIN-DEPENDENT MONOOXYGENASE, OXYGENASE SUBUNIT HSAA"/>
    <property type="match status" value="1"/>
</dbReference>
<dbReference type="Pfam" id="PF08028">
    <property type="entry name" value="Acyl-CoA_dh_2"/>
    <property type="match status" value="1"/>
</dbReference>
<keyword evidence="3" id="KW-0472">Membrane</keyword>
<feature type="transmembrane region" description="Helical" evidence="3">
    <location>
        <begin position="228"/>
        <end position="250"/>
    </location>
</feature>
<dbReference type="GO" id="GO:0050660">
    <property type="term" value="F:flavin adenine dinucleotide binding"/>
    <property type="evidence" value="ECO:0007669"/>
    <property type="project" value="InterPro"/>
</dbReference>
<feature type="domain" description="Acyl-CoA dehydrogenase/oxidase N-terminal" evidence="4">
    <location>
        <begin position="28"/>
        <end position="88"/>
    </location>
</feature>
<keyword evidence="3" id="KW-1133">Transmembrane helix</keyword>
<evidence type="ECO:0000313" key="6">
    <source>
        <dbReference type="EMBL" id="AMW13426.1"/>
    </source>
</evidence>
<dbReference type="Gene3D" id="1.20.140.10">
    <property type="entry name" value="Butyryl-CoA Dehydrogenase, subunit A, domain 3"/>
    <property type="match status" value="1"/>
</dbReference>
<dbReference type="SUPFAM" id="SSF56645">
    <property type="entry name" value="Acyl-CoA dehydrogenase NM domain-like"/>
    <property type="match status" value="1"/>
</dbReference>
<dbReference type="GO" id="GO:0016712">
    <property type="term" value="F:oxidoreductase activity, acting on paired donors, with incorporation or reduction of molecular oxygen, reduced flavin or flavoprotein as one donor, and incorporation of one atom of oxygen"/>
    <property type="evidence" value="ECO:0007669"/>
    <property type="project" value="TreeGrafter"/>
</dbReference>
<dbReference type="GO" id="GO:0003995">
    <property type="term" value="F:acyl-CoA dehydrogenase activity"/>
    <property type="evidence" value="ECO:0007669"/>
    <property type="project" value="TreeGrafter"/>
</dbReference>
<dbReference type="InterPro" id="IPR046373">
    <property type="entry name" value="Acyl-CoA_Oxase/DH_mid-dom_sf"/>
</dbReference>